<dbReference type="InterPro" id="IPR001647">
    <property type="entry name" value="HTH_TetR"/>
</dbReference>
<accession>A0A4R1CHX1</accession>
<keyword evidence="3" id="KW-0804">Transcription</keyword>
<feature type="DNA-binding region" description="H-T-H motif" evidence="4">
    <location>
        <begin position="32"/>
        <end position="51"/>
    </location>
</feature>
<dbReference type="Pfam" id="PF00440">
    <property type="entry name" value="TetR_N"/>
    <property type="match status" value="1"/>
</dbReference>
<dbReference type="PANTHER" id="PTHR30055:SF220">
    <property type="entry name" value="TETR-FAMILY REGULATORY PROTEIN"/>
    <property type="match status" value="1"/>
</dbReference>
<gene>
    <name evidence="6" type="ORF">EPD65_00250</name>
</gene>
<evidence type="ECO:0000256" key="3">
    <source>
        <dbReference type="ARBA" id="ARBA00023163"/>
    </source>
</evidence>
<evidence type="ECO:0000259" key="5">
    <source>
        <dbReference type="PROSITE" id="PS50977"/>
    </source>
</evidence>
<proteinExistence type="predicted"/>
<evidence type="ECO:0000256" key="1">
    <source>
        <dbReference type="ARBA" id="ARBA00023015"/>
    </source>
</evidence>
<dbReference type="Proteomes" id="UP000295453">
    <property type="component" value="Unassembled WGS sequence"/>
</dbReference>
<evidence type="ECO:0000256" key="4">
    <source>
        <dbReference type="PROSITE-ProRule" id="PRU00335"/>
    </source>
</evidence>
<dbReference type="AlphaFoldDB" id="A0A4R1CHX1"/>
<dbReference type="PROSITE" id="PS50977">
    <property type="entry name" value="HTH_TETR_2"/>
    <property type="match status" value="1"/>
</dbReference>
<evidence type="ECO:0000313" key="6">
    <source>
        <dbReference type="EMBL" id="TCJ31043.1"/>
    </source>
</evidence>
<dbReference type="SUPFAM" id="SSF48498">
    <property type="entry name" value="Tetracyclin repressor-like, C-terminal domain"/>
    <property type="match status" value="1"/>
</dbReference>
<dbReference type="SUPFAM" id="SSF46689">
    <property type="entry name" value="Homeodomain-like"/>
    <property type="match status" value="1"/>
</dbReference>
<sequence length="214" mass="22621">MSTASYHHGNLRQALVDEAVAVTRESGPDAIKIRDLARRVGVSHNAAYGHFANRDDLMAAVADHAYQRLVDAMHRRVAAVDTVDPVLRARRRLAQIGRAYVEFAVAEPGLFRAAFTAPSRGDTLASAAGPYALLGSALDELVDVGFLSPAARPGAEVTCWSAVHGFSDLNIDGPLASASPDVRAATLDHVLVSIDRSYAATTGSTVSDSDILES</sequence>
<keyword evidence="7" id="KW-1185">Reference proteome</keyword>
<dbReference type="RefSeq" id="WP_131580755.1">
    <property type="nucleotide sequence ID" value="NZ_SJZJ01000001.1"/>
</dbReference>
<dbReference type="Pfam" id="PF13305">
    <property type="entry name" value="TetR_C_33"/>
    <property type="match status" value="1"/>
</dbReference>
<keyword evidence="1" id="KW-0805">Transcription regulation</keyword>
<organism evidence="6 7">
    <name type="scientific">Nocardioides jejuensis</name>
    <dbReference type="NCBI Taxonomy" id="2502782"/>
    <lineage>
        <taxon>Bacteria</taxon>
        <taxon>Bacillati</taxon>
        <taxon>Actinomycetota</taxon>
        <taxon>Actinomycetes</taxon>
        <taxon>Propionibacteriales</taxon>
        <taxon>Nocardioidaceae</taxon>
        <taxon>Nocardioides</taxon>
    </lineage>
</organism>
<reference evidence="6 7" key="1">
    <citation type="submission" date="2019-03" db="EMBL/GenBank/DDBJ databases">
        <authorList>
            <person name="Kim M.K.M."/>
        </authorList>
    </citation>
    <scope>NUCLEOTIDE SEQUENCE [LARGE SCALE GENOMIC DNA]</scope>
    <source>
        <strain evidence="6 7">18JY15-6</strain>
    </source>
</reference>
<evidence type="ECO:0000313" key="7">
    <source>
        <dbReference type="Proteomes" id="UP000295453"/>
    </source>
</evidence>
<dbReference type="GO" id="GO:0003700">
    <property type="term" value="F:DNA-binding transcription factor activity"/>
    <property type="evidence" value="ECO:0007669"/>
    <property type="project" value="TreeGrafter"/>
</dbReference>
<dbReference type="InterPro" id="IPR009057">
    <property type="entry name" value="Homeodomain-like_sf"/>
</dbReference>
<dbReference type="InterPro" id="IPR036271">
    <property type="entry name" value="Tet_transcr_reg_TetR-rel_C_sf"/>
</dbReference>
<dbReference type="Gene3D" id="1.10.357.10">
    <property type="entry name" value="Tetracycline Repressor, domain 2"/>
    <property type="match status" value="1"/>
</dbReference>
<dbReference type="EMBL" id="SJZJ01000001">
    <property type="protein sequence ID" value="TCJ31043.1"/>
    <property type="molecule type" value="Genomic_DNA"/>
</dbReference>
<dbReference type="GO" id="GO:0000976">
    <property type="term" value="F:transcription cis-regulatory region binding"/>
    <property type="evidence" value="ECO:0007669"/>
    <property type="project" value="TreeGrafter"/>
</dbReference>
<dbReference type="PANTHER" id="PTHR30055">
    <property type="entry name" value="HTH-TYPE TRANSCRIPTIONAL REGULATOR RUTR"/>
    <property type="match status" value="1"/>
</dbReference>
<dbReference type="InterPro" id="IPR025996">
    <property type="entry name" value="MT1864/Rv1816-like_C"/>
</dbReference>
<evidence type="ECO:0000256" key="2">
    <source>
        <dbReference type="ARBA" id="ARBA00023125"/>
    </source>
</evidence>
<comment type="caution">
    <text evidence="6">The sequence shown here is derived from an EMBL/GenBank/DDBJ whole genome shotgun (WGS) entry which is preliminary data.</text>
</comment>
<keyword evidence="2 4" id="KW-0238">DNA-binding</keyword>
<dbReference type="InterPro" id="IPR050109">
    <property type="entry name" value="HTH-type_TetR-like_transc_reg"/>
</dbReference>
<feature type="domain" description="HTH tetR-type" evidence="5">
    <location>
        <begin position="9"/>
        <end position="69"/>
    </location>
</feature>
<protein>
    <submittedName>
        <fullName evidence="6">TetR/AcrR family transcriptional regulator</fullName>
    </submittedName>
</protein>
<dbReference type="OrthoDB" id="3173376at2"/>
<name>A0A4R1CHX1_9ACTN</name>